<dbReference type="PANTHER" id="PTHR24193:SF121">
    <property type="entry name" value="ADA2A-CONTAINING COMPLEX COMPONENT 3, ISOFORM D"/>
    <property type="match status" value="1"/>
</dbReference>
<dbReference type="GO" id="GO:0005634">
    <property type="term" value="C:nucleus"/>
    <property type="evidence" value="ECO:0007669"/>
    <property type="project" value="TreeGrafter"/>
</dbReference>
<evidence type="ECO:0000313" key="5">
    <source>
        <dbReference type="Proteomes" id="UP000016922"/>
    </source>
</evidence>
<keyword evidence="2 3" id="KW-0040">ANK repeat</keyword>
<dbReference type="PROSITE" id="PS50088">
    <property type="entry name" value="ANK_REPEAT"/>
    <property type="match status" value="2"/>
</dbReference>
<reference evidence="4 5" key="1">
    <citation type="journal article" date="2013" name="BMC Genomics">
        <title>Genomics-driven discovery of the pneumocandin biosynthetic gene cluster in the fungus Glarea lozoyensis.</title>
        <authorList>
            <person name="Chen L."/>
            <person name="Yue Q."/>
            <person name="Zhang X."/>
            <person name="Xiang M."/>
            <person name="Wang C."/>
            <person name="Li S."/>
            <person name="Che Y."/>
            <person name="Ortiz-Lopez F.J."/>
            <person name="Bills G.F."/>
            <person name="Liu X."/>
            <person name="An Z."/>
        </authorList>
    </citation>
    <scope>NUCLEOTIDE SEQUENCE [LARGE SCALE GENOMIC DNA]</scope>
    <source>
        <strain evidence="5">ATCC 20868 / MF5171</strain>
    </source>
</reference>
<dbReference type="PANTHER" id="PTHR24193">
    <property type="entry name" value="ANKYRIN REPEAT PROTEIN"/>
    <property type="match status" value="1"/>
</dbReference>
<evidence type="ECO:0000256" key="3">
    <source>
        <dbReference type="PROSITE-ProRule" id="PRU00023"/>
    </source>
</evidence>
<dbReference type="GO" id="GO:0045944">
    <property type="term" value="P:positive regulation of transcription by RNA polymerase II"/>
    <property type="evidence" value="ECO:0007669"/>
    <property type="project" value="TreeGrafter"/>
</dbReference>
<feature type="repeat" description="ANK" evidence="3">
    <location>
        <begin position="295"/>
        <end position="327"/>
    </location>
</feature>
<dbReference type="GO" id="GO:0000976">
    <property type="term" value="F:transcription cis-regulatory region binding"/>
    <property type="evidence" value="ECO:0007669"/>
    <property type="project" value="TreeGrafter"/>
</dbReference>
<sequence length="389" mass="43101">MSGLEAFGASAAAFQFAEFIFKAAKYVKKYAEAGKGHYERLDNLYSNFAGFHDTLKSVSTTASNVARSDDGKEHARETEQIKNMVADCRSILIRMLEVSGKFKQGEESPSRFKLAVHSWVYDQNGKEKIDGMIQEIRDVTMRITLTLTMINTNQLISVSKAVRGVERTATDNMVVTLESVKGDGSGTTSSVETVKIPPPAYTEKPDWGLSIFTQQNFDFDATDLSKSLVDAIESNNYTEVKALLLKGENPLAESEDCWCALHYAVRTDSKRIMRALLASKQVKDLTWGINKEDKNGETPLHLAASLGKKNMLRVLIEGGADFNAKSKSGRTPLFKAVEGNHEEIVEILLEKNAVLKPDVAPPGSLVPKRLKEMRVAINHRKLQVRKGKT</sequence>
<gene>
    <name evidence="4" type="ORF">GLAREA_07361</name>
</gene>
<feature type="repeat" description="ANK" evidence="3">
    <location>
        <begin position="328"/>
        <end position="353"/>
    </location>
</feature>
<dbReference type="InterPro" id="IPR050663">
    <property type="entry name" value="Ankyrin-SOCS_Box"/>
</dbReference>
<evidence type="ECO:0000256" key="2">
    <source>
        <dbReference type="ARBA" id="ARBA00023043"/>
    </source>
</evidence>
<dbReference type="Pfam" id="PF12796">
    <property type="entry name" value="Ank_2"/>
    <property type="match status" value="1"/>
</dbReference>
<dbReference type="Proteomes" id="UP000016922">
    <property type="component" value="Unassembled WGS sequence"/>
</dbReference>
<dbReference type="SMART" id="SM00248">
    <property type="entry name" value="ANK"/>
    <property type="match status" value="4"/>
</dbReference>
<name>S3E146_GLAL2</name>
<dbReference type="GeneID" id="19466414"/>
<evidence type="ECO:0000313" key="4">
    <source>
        <dbReference type="EMBL" id="EPE32228.1"/>
    </source>
</evidence>
<dbReference type="AlphaFoldDB" id="S3E146"/>
<dbReference type="KEGG" id="glz:GLAREA_07361"/>
<dbReference type="InterPro" id="IPR002110">
    <property type="entry name" value="Ankyrin_rpt"/>
</dbReference>
<protein>
    <submittedName>
        <fullName evidence="4">Ankyrin repeat-containing protein</fullName>
    </submittedName>
</protein>
<accession>S3E146</accession>
<dbReference type="eggNOG" id="KOG4177">
    <property type="taxonomic scope" value="Eukaryota"/>
</dbReference>
<keyword evidence="5" id="KW-1185">Reference proteome</keyword>
<organism evidence="4 5">
    <name type="scientific">Glarea lozoyensis (strain ATCC 20868 / MF5171)</name>
    <dbReference type="NCBI Taxonomy" id="1116229"/>
    <lineage>
        <taxon>Eukaryota</taxon>
        <taxon>Fungi</taxon>
        <taxon>Dikarya</taxon>
        <taxon>Ascomycota</taxon>
        <taxon>Pezizomycotina</taxon>
        <taxon>Leotiomycetes</taxon>
        <taxon>Helotiales</taxon>
        <taxon>Helotiaceae</taxon>
        <taxon>Glarea</taxon>
    </lineage>
</organism>
<dbReference type="Gene3D" id="1.25.40.20">
    <property type="entry name" value="Ankyrin repeat-containing domain"/>
    <property type="match status" value="1"/>
</dbReference>
<dbReference type="HOGENOM" id="CLU_709907_0_0_1"/>
<dbReference type="SUPFAM" id="SSF48403">
    <property type="entry name" value="Ankyrin repeat"/>
    <property type="match status" value="1"/>
</dbReference>
<evidence type="ECO:0000256" key="1">
    <source>
        <dbReference type="ARBA" id="ARBA00022737"/>
    </source>
</evidence>
<keyword evidence="1" id="KW-0677">Repeat</keyword>
<dbReference type="EMBL" id="KE145359">
    <property type="protein sequence ID" value="EPE32228.1"/>
    <property type="molecule type" value="Genomic_DNA"/>
</dbReference>
<dbReference type="InterPro" id="IPR036770">
    <property type="entry name" value="Ankyrin_rpt-contain_sf"/>
</dbReference>
<dbReference type="RefSeq" id="XP_008080240.1">
    <property type="nucleotide sequence ID" value="XM_008082049.1"/>
</dbReference>
<dbReference type="OrthoDB" id="3547123at2759"/>
<dbReference type="PROSITE" id="PS50297">
    <property type="entry name" value="ANK_REP_REGION"/>
    <property type="match status" value="2"/>
</dbReference>
<proteinExistence type="predicted"/>